<dbReference type="AlphaFoldDB" id="A0A0D8HEQ6"/>
<gene>
    <name evidence="1" type="ORF">AXFE_27890</name>
</gene>
<proteinExistence type="predicted"/>
<evidence type="ECO:0000313" key="1">
    <source>
        <dbReference type="EMBL" id="KJF16344.1"/>
    </source>
</evidence>
<sequence>MTQNRIGDIDANNQVIVGAVGCLMGETTARGKARTSS</sequence>
<reference evidence="1 2" key="1">
    <citation type="submission" date="2015-01" db="EMBL/GenBank/DDBJ databases">
        <title>Draft genome of the acidophilic iron oxidizer Acidithrix ferrooxidans strain Py-F3.</title>
        <authorList>
            <person name="Poehlein A."/>
            <person name="Eisen S."/>
            <person name="Schloemann M."/>
            <person name="Johnson B.D."/>
            <person name="Daniel R."/>
            <person name="Muehling M."/>
        </authorList>
    </citation>
    <scope>NUCLEOTIDE SEQUENCE [LARGE SCALE GENOMIC DNA]</scope>
    <source>
        <strain evidence="1 2">Py-F3</strain>
    </source>
</reference>
<evidence type="ECO:0000313" key="2">
    <source>
        <dbReference type="Proteomes" id="UP000032360"/>
    </source>
</evidence>
<dbReference type="PROSITE" id="PS51257">
    <property type="entry name" value="PROKAR_LIPOPROTEIN"/>
    <property type="match status" value="1"/>
</dbReference>
<keyword evidence="2" id="KW-1185">Reference proteome</keyword>
<comment type="caution">
    <text evidence="1">The sequence shown here is derived from an EMBL/GenBank/DDBJ whole genome shotgun (WGS) entry which is preliminary data.</text>
</comment>
<organism evidence="1 2">
    <name type="scientific">Acidithrix ferrooxidans</name>
    <dbReference type="NCBI Taxonomy" id="1280514"/>
    <lineage>
        <taxon>Bacteria</taxon>
        <taxon>Bacillati</taxon>
        <taxon>Actinomycetota</taxon>
        <taxon>Acidimicrobiia</taxon>
        <taxon>Acidimicrobiales</taxon>
        <taxon>Acidimicrobiaceae</taxon>
        <taxon>Acidithrix</taxon>
    </lineage>
</organism>
<accession>A0A0D8HEQ6</accession>
<protein>
    <submittedName>
        <fullName evidence="1">Uncharacterized protein</fullName>
    </submittedName>
</protein>
<dbReference type="Proteomes" id="UP000032360">
    <property type="component" value="Unassembled WGS sequence"/>
</dbReference>
<name>A0A0D8HEQ6_9ACTN</name>
<dbReference type="EMBL" id="JXYS01000087">
    <property type="protein sequence ID" value="KJF16344.1"/>
    <property type="molecule type" value="Genomic_DNA"/>
</dbReference>